<dbReference type="EMBL" id="JAVFKD010000015">
    <property type="protein sequence ID" value="KAK5989339.1"/>
    <property type="molecule type" value="Genomic_DNA"/>
</dbReference>
<evidence type="ECO:0000256" key="1">
    <source>
        <dbReference type="SAM" id="Phobius"/>
    </source>
</evidence>
<protein>
    <recommendedName>
        <fullName evidence="2">DUF7598 domain-containing protein</fullName>
    </recommendedName>
</protein>
<feature type="transmembrane region" description="Helical" evidence="1">
    <location>
        <begin position="50"/>
        <end position="74"/>
    </location>
</feature>
<evidence type="ECO:0000313" key="4">
    <source>
        <dbReference type="Proteomes" id="UP001338125"/>
    </source>
</evidence>
<proteinExistence type="predicted"/>
<keyword evidence="1" id="KW-0812">Transmembrane</keyword>
<reference evidence="3 4" key="1">
    <citation type="submission" date="2024-01" db="EMBL/GenBank/DDBJ databases">
        <title>Complete genome of Cladobotryum mycophilum ATHUM6906.</title>
        <authorList>
            <person name="Christinaki A.C."/>
            <person name="Myridakis A.I."/>
            <person name="Kouvelis V.N."/>
        </authorList>
    </citation>
    <scope>NUCLEOTIDE SEQUENCE [LARGE SCALE GENOMIC DNA]</scope>
    <source>
        <strain evidence="3 4">ATHUM6906</strain>
    </source>
</reference>
<feature type="domain" description="DUF7598" evidence="2">
    <location>
        <begin position="14"/>
        <end position="151"/>
    </location>
</feature>
<feature type="transmembrane region" description="Helical" evidence="1">
    <location>
        <begin position="20"/>
        <end position="43"/>
    </location>
</feature>
<gene>
    <name evidence="3" type="ORF">PT974_10854</name>
</gene>
<evidence type="ECO:0000313" key="3">
    <source>
        <dbReference type="EMBL" id="KAK5989339.1"/>
    </source>
</evidence>
<feature type="transmembrane region" description="Helical" evidence="1">
    <location>
        <begin position="125"/>
        <end position="152"/>
    </location>
</feature>
<comment type="caution">
    <text evidence="3">The sequence shown here is derived from an EMBL/GenBank/DDBJ whole genome shotgun (WGS) entry which is preliminary data.</text>
</comment>
<keyword evidence="4" id="KW-1185">Reference proteome</keyword>
<feature type="transmembrane region" description="Helical" evidence="1">
    <location>
        <begin position="94"/>
        <end position="113"/>
    </location>
</feature>
<dbReference type="Proteomes" id="UP001338125">
    <property type="component" value="Unassembled WGS sequence"/>
</dbReference>
<keyword evidence="1" id="KW-1133">Transmembrane helix</keyword>
<sequence length="272" mass="30497">MAGFMSVTSLRGVGMIILQALRVATVITLFTAGAACWILIINVDKHKPYFVFQCISLFFTSVFCSLLVVSELAFAEFIRVYLRRTWPVLSDHHGISWLGGGMLIIGCNVLGALNRSEEDSKKLNGPFSSLVLAAGILSFVFGVLNILCSFVWCDRKEGITSRDIRANGSLAQAQREYVPDYESSHTSSLRNEKTRSKFKSMFWKKEEAPQSAGRPEISRPYYNHPTHDVERDAGLDDRASPIIPTIKRPDTALHPIHTRRSSKYSEADMSRF</sequence>
<dbReference type="InterPro" id="IPR056019">
    <property type="entry name" value="DUF7598"/>
</dbReference>
<organism evidence="3 4">
    <name type="scientific">Cladobotryum mycophilum</name>
    <dbReference type="NCBI Taxonomy" id="491253"/>
    <lineage>
        <taxon>Eukaryota</taxon>
        <taxon>Fungi</taxon>
        <taxon>Dikarya</taxon>
        <taxon>Ascomycota</taxon>
        <taxon>Pezizomycotina</taxon>
        <taxon>Sordariomycetes</taxon>
        <taxon>Hypocreomycetidae</taxon>
        <taxon>Hypocreales</taxon>
        <taxon>Hypocreaceae</taxon>
        <taxon>Cladobotryum</taxon>
    </lineage>
</organism>
<name>A0ABR0SAZ4_9HYPO</name>
<evidence type="ECO:0000259" key="2">
    <source>
        <dbReference type="Pfam" id="PF24535"/>
    </source>
</evidence>
<keyword evidence="1" id="KW-0472">Membrane</keyword>
<accession>A0ABR0SAZ4</accession>
<dbReference type="Pfam" id="PF24535">
    <property type="entry name" value="DUF7598"/>
    <property type="match status" value="1"/>
</dbReference>